<proteinExistence type="predicted"/>
<accession>A0A8S5PWS9</accession>
<reference evidence="1" key="1">
    <citation type="journal article" date="2021" name="Proc. Natl. Acad. Sci. U.S.A.">
        <title>A Catalog of Tens of Thousands of Viruses from Human Metagenomes Reveals Hidden Associations with Chronic Diseases.</title>
        <authorList>
            <person name="Tisza M.J."/>
            <person name="Buck C.B."/>
        </authorList>
    </citation>
    <scope>NUCLEOTIDE SEQUENCE</scope>
    <source>
        <strain evidence="1">Ctg0K17</strain>
    </source>
</reference>
<dbReference type="EMBL" id="BK015522">
    <property type="protein sequence ID" value="DAE10901.1"/>
    <property type="molecule type" value="Genomic_DNA"/>
</dbReference>
<sequence>MYDKLVLIQEQFNYSANVQLDMDNSEKLLHYIPNDTSVKLLKDYFVDIVKDSPDSHSHMIYGSYGTGKSHFLTVLSMLLSKQFVNDIAFKTFIDRLRTKDRLLMNDIKSFEKDNRKKPFLVVPIVFDFPDFNRCLFFSLQKVLLKQGINIVFKTFYHQAVDVMKNWMNNPSSADRLASACANNRTTADKLLESLNRMDTKAEKKFLKVFSEVTYGVKFVCEVASIVDVIDQVNEVTQNRYAGIVFIFDEFGRYMEDNLKSIKVSQIQQLSEYCDHGDGNNHIILVSHKEISQYTKEHGQKLAEEWKKVERRFRPFTMNSEKDQSLFFAENVLYKKADVWNQFSRRFSKELENVYTQAMEFNAYNVKIDKENNPYAACFPLHPISLFALDKLSKKVAQNERTFFTFLSSKEANTLYSFLTTTPLEEFHIVGLDYIYDYFESSIKSMQSDSSYEWFRKLQIAVNKLPQGTAADSFEVKILKAIAVVGIVGTANVLPATREVFHCAIDGDNVEIDKAVSTLIERRLIKFSGITGTFDFYNSSTINIDELIDENLNAANDEAIVKVLNDDFVDFVVYPYDYNDEYKITRVFAPVFYSAALPEIMLTSRINRLECDGTLVMTLANDEHMNNIAELSANMNRTIFYVNTNTSELIEAVRRYIALKYIDTVKSKYTAKDPAFEQELDYCLNEQSALVKKHIESWKNSADNTTVIAGGQIHESGSMSDISDIASELMRNVYPDTLIVNNELVNKNTLTGTMTSSRRNAVEAILSGKDKQAYFGLADLSPDYIFVRSVLAKNDLYHDNDIHYINARRDNEHPQDKINDVFSRFCNTAREASVGFDELVNVLTEPPYGLRKGYLPLLIAYMLVGYKTEMVINSHDVGQEITADLFDKIVARPADYTFSIEHLTDEQKLFANNIEKLFNGYLDRTTYSKSRMKALYDAAFKHYKSVSKFARTTEMFVSEPTMRYRKLMEKNNTNYSRFVLRDLKSLTGDYESAIEMLRTTVNELNTAIDRLKEKINSTIAGAVGAPENELIPYLRKLYMSEWEKKRKKSFDFSTNAFLDIVAQVNDDTNSDDFIRAVTKRVSGLEYSFWSDSHVDDFMMAIHKIVDTINSYDPNVARSETETMVTIANQNGSKSVLFDNSEMDNFAITAKNKMAAVFDNFGLSLSHDNKVQIVLSLLNDLMEGK</sequence>
<dbReference type="SUPFAM" id="SSF52540">
    <property type="entry name" value="P-loop containing nucleoside triphosphate hydrolases"/>
    <property type="match status" value="1"/>
</dbReference>
<name>A0A8S5PWS9_9CAUD</name>
<organism evidence="1">
    <name type="scientific">Siphoviridae sp. ctg0K17</name>
    <dbReference type="NCBI Taxonomy" id="2825600"/>
    <lineage>
        <taxon>Viruses</taxon>
        <taxon>Duplodnaviria</taxon>
        <taxon>Heunggongvirae</taxon>
        <taxon>Uroviricota</taxon>
        <taxon>Caudoviricetes</taxon>
    </lineage>
</organism>
<dbReference type="InterPro" id="IPR027417">
    <property type="entry name" value="P-loop_NTPase"/>
</dbReference>
<protein>
    <submittedName>
        <fullName evidence="1">Large T antigen+ fold, Viral protein</fullName>
    </submittedName>
</protein>
<evidence type="ECO:0000313" key="1">
    <source>
        <dbReference type="EMBL" id="DAE10901.1"/>
    </source>
</evidence>